<feature type="region of interest" description="Disordered" evidence="1">
    <location>
        <begin position="1"/>
        <end position="42"/>
    </location>
</feature>
<organism evidence="2 3">
    <name type="scientific">Stichopus japonicus</name>
    <name type="common">Sea cucumber</name>
    <dbReference type="NCBI Taxonomy" id="307972"/>
    <lineage>
        <taxon>Eukaryota</taxon>
        <taxon>Metazoa</taxon>
        <taxon>Echinodermata</taxon>
        <taxon>Eleutherozoa</taxon>
        <taxon>Echinozoa</taxon>
        <taxon>Holothuroidea</taxon>
        <taxon>Aspidochirotacea</taxon>
        <taxon>Aspidochirotida</taxon>
        <taxon>Stichopodidae</taxon>
        <taxon>Apostichopus</taxon>
    </lineage>
</organism>
<proteinExistence type="predicted"/>
<evidence type="ECO:0000313" key="3">
    <source>
        <dbReference type="Proteomes" id="UP000230750"/>
    </source>
</evidence>
<evidence type="ECO:0000313" key="2">
    <source>
        <dbReference type="EMBL" id="PIK40625.1"/>
    </source>
</evidence>
<dbReference type="Proteomes" id="UP000230750">
    <property type="component" value="Unassembled WGS sequence"/>
</dbReference>
<sequence length="129" mass="14143">MFTELGMELPSREDTTNMKHRTLPSKPPAPDTSRQTTGKTRVTKSMIAQGCYEWQVDGSSGASDVDEDYAFPDQFHDDLGVEYLVPVREADKLFHPSPPASLTEDPEGSESSDDSETPGTLTCGIKVFT</sequence>
<dbReference type="EMBL" id="MRZV01001101">
    <property type="protein sequence ID" value="PIK40625.1"/>
    <property type="molecule type" value="Genomic_DNA"/>
</dbReference>
<name>A0A2G8JY59_STIJA</name>
<keyword evidence="3" id="KW-1185">Reference proteome</keyword>
<gene>
    <name evidence="2" type="ORF">BSL78_22532</name>
</gene>
<feature type="region of interest" description="Disordered" evidence="1">
    <location>
        <begin position="90"/>
        <end position="129"/>
    </location>
</feature>
<comment type="caution">
    <text evidence="2">The sequence shown here is derived from an EMBL/GenBank/DDBJ whole genome shotgun (WGS) entry which is preliminary data.</text>
</comment>
<protein>
    <submittedName>
        <fullName evidence="2">Uncharacterized protein</fullName>
    </submittedName>
</protein>
<reference evidence="2 3" key="1">
    <citation type="journal article" date="2017" name="PLoS Biol.">
        <title>The sea cucumber genome provides insights into morphological evolution and visceral regeneration.</title>
        <authorList>
            <person name="Zhang X."/>
            <person name="Sun L."/>
            <person name="Yuan J."/>
            <person name="Sun Y."/>
            <person name="Gao Y."/>
            <person name="Zhang L."/>
            <person name="Li S."/>
            <person name="Dai H."/>
            <person name="Hamel J.F."/>
            <person name="Liu C."/>
            <person name="Yu Y."/>
            <person name="Liu S."/>
            <person name="Lin W."/>
            <person name="Guo K."/>
            <person name="Jin S."/>
            <person name="Xu P."/>
            <person name="Storey K.B."/>
            <person name="Huan P."/>
            <person name="Zhang T."/>
            <person name="Zhou Y."/>
            <person name="Zhang J."/>
            <person name="Lin C."/>
            <person name="Li X."/>
            <person name="Xing L."/>
            <person name="Huo D."/>
            <person name="Sun M."/>
            <person name="Wang L."/>
            <person name="Mercier A."/>
            <person name="Li F."/>
            <person name="Yang H."/>
            <person name="Xiang J."/>
        </authorList>
    </citation>
    <scope>NUCLEOTIDE SEQUENCE [LARGE SCALE GENOMIC DNA]</scope>
    <source>
        <strain evidence="2">Shaxun</strain>
        <tissue evidence="2">Muscle</tissue>
    </source>
</reference>
<evidence type="ECO:0000256" key="1">
    <source>
        <dbReference type="SAM" id="MobiDB-lite"/>
    </source>
</evidence>
<dbReference type="AlphaFoldDB" id="A0A2G8JY59"/>
<feature type="compositionally biased region" description="Acidic residues" evidence="1">
    <location>
        <begin position="104"/>
        <end position="116"/>
    </location>
</feature>
<accession>A0A2G8JY59</accession>